<dbReference type="PROSITE" id="PS00249">
    <property type="entry name" value="PDGF_1"/>
    <property type="match status" value="1"/>
</dbReference>
<dbReference type="GO" id="GO:0051781">
    <property type="term" value="P:positive regulation of cell division"/>
    <property type="evidence" value="ECO:0007669"/>
    <property type="project" value="UniProtKB-KW"/>
</dbReference>
<dbReference type="GO" id="GO:0001569">
    <property type="term" value="P:branching involved in blood vessel morphogenesis"/>
    <property type="evidence" value="ECO:0007669"/>
    <property type="project" value="Ensembl"/>
</dbReference>
<dbReference type="PANTHER" id="PTHR12025:SF5">
    <property type="entry name" value="VASCULAR ENDOTHELIAL GROWTH FACTOR A, LONG FORM"/>
    <property type="match status" value="1"/>
</dbReference>
<dbReference type="Gene3D" id="2.10.90.10">
    <property type="entry name" value="Cystine-knot cytokines"/>
    <property type="match status" value="1"/>
</dbReference>
<evidence type="ECO:0000256" key="5">
    <source>
        <dbReference type="ARBA" id="ARBA00023030"/>
    </source>
</evidence>
<dbReference type="GO" id="GO:0008083">
    <property type="term" value="F:growth factor activity"/>
    <property type="evidence" value="ECO:0007669"/>
    <property type="project" value="UniProtKB-KW"/>
</dbReference>
<dbReference type="SUPFAM" id="SSF57501">
    <property type="entry name" value="Cystine-knot cytokines"/>
    <property type="match status" value="1"/>
</dbReference>
<dbReference type="GO" id="GO:0008201">
    <property type="term" value="F:heparin binding"/>
    <property type="evidence" value="ECO:0007669"/>
    <property type="project" value="InterPro"/>
</dbReference>
<evidence type="ECO:0000256" key="7">
    <source>
        <dbReference type="ARBA" id="ARBA00023180"/>
    </source>
</evidence>
<dbReference type="GO" id="GO:0042056">
    <property type="term" value="F:chemoattractant activity"/>
    <property type="evidence" value="ECO:0007669"/>
    <property type="project" value="TreeGrafter"/>
</dbReference>
<dbReference type="InterPro" id="IPR029034">
    <property type="entry name" value="Cystine-knot_cytokine"/>
</dbReference>
<keyword evidence="5 9" id="KW-0339">Growth factor</keyword>
<dbReference type="GeneTree" id="ENSGT00940000157284"/>
<keyword evidence="7" id="KW-0325">Glycoprotein</keyword>
<dbReference type="OrthoDB" id="6370328at2759"/>
<dbReference type="SMART" id="SM00141">
    <property type="entry name" value="PDGF"/>
    <property type="match status" value="1"/>
</dbReference>
<dbReference type="GO" id="GO:0048793">
    <property type="term" value="P:pronephros development"/>
    <property type="evidence" value="ECO:0007669"/>
    <property type="project" value="Ensembl"/>
</dbReference>
<evidence type="ECO:0000313" key="12">
    <source>
        <dbReference type="Ensembl" id="ENSAMXP00000040217.1"/>
    </source>
</evidence>
<dbReference type="GO" id="GO:0030097">
    <property type="term" value="P:hemopoiesis"/>
    <property type="evidence" value="ECO:0007669"/>
    <property type="project" value="Ensembl"/>
</dbReference>
<evidence type="ECO:0000256" key="1">
    <source>
        <dbReference type="ARBA" id="ARBA00006686"/>
    </source>
</evidence>
<evidence type="ECO:0000256" key="8">
    <source>
        <dbReference type="ARBA" id="ARBA00023246"/>
    </source>
</evidence>
<dbReference type="FunCoup" id="A0A3B1JCW2">
    <property type="interactions" value="299"/>
</dbReference>
<dbReference type="GO" id="GO:0035477">
    <property type="term" value="P:regulation of angioblast cell migration involved in selective angioblast sprouting"/>
    <property type="evidence" value="ECO:0007669"/>
    <property type="project" value="Ensembl"/>
</dbReference>
<dbReference type="GO" id="GO:0038084">
    <property type="term" value="P:vascular endothelial growth factor signaling pathway"/>
    <property type="evidence" value="ECO:0007669"/>
    <property type="project" value="TreeGrafter"/>
</dbReference>
<keyword evidence="3" id="KW-0037">Angiogenesis</keyword>
<keyword evidence="8" id="KW-0497">Mitogen</keyword>
<dbReference type="InterPro" id="IPR027928">
    <property type="entry name" value="VEGF_C"/>
</dbReference>
<evidence type="ECO:0000256" key="4">
    <source>
        <dbReference type="ARBA" id="ARBA00022782"/>
    </source>
</evidence>
<reference evidence="13" key="2">
    <citation type="journal article" date="2014" name="Nat. Commun.">
        <title>The cavefish genome reveals candidate genes for eye loss.</title>
        <authorList>
            <person name="McGaugh S.E."/>
            <person name="Gross J.B."/>
            <person name="Aken B."/>
            <person name="Blin M."/>
            <person name="Borowsky R."/>
            <person name="Chalopin D."/>
            <person name="Hinaux H."/>
            <person name="Jeffery W.R."/>
            <person name="Keene A."/>
            <person name="Ma L."/>
            <person name="Minx P."/>
            <person name="Murphy D."/>
            <person name="O'Quin K.E."/>
            <person name="Retaux S."/>
            <person name="Rohner N."/>
            <person name="Searle S.M."/>
            <person name="Stahl B.A."/>
            <person name="Tabin C."/>
            <person name="Volff J.N."/>
            <person name="Yoshizawa M."/>
            <person name="Warren W.C."/>
        </authorList>
    </citation>
    <scope>NUCLEOTIDE SEQUENCE [LARGE SCALE GENOMIC DNA]</scope>
    <source>
        <strain evidence="13">female</strain>
    </source>
</reference>
<keyword evidence="13" id="KW-1185">Reference proteome</keyword>
<name>A0A3B1JCW2_ASTMX</name>
<dbReference type="GO" id="GO:0045766">
    <property type="term" value="P:positive regulation of angiogenesis"/>
    <property type="evidence" value="ECO:0007669"/>
    <property type="project" value="Ensembl"/>
</dbReference>
<dbReference type="Pfam" id="PF14554">
    <property type="entry name" value="VEGF_C"/>
    <property type="match status" value="1"/>
</dbReference>
<dbReference type="GO" id="GO:0003262">
    <property type="term" value="P:endocardial progenitor cell migration to the midline involved in heart field formation"/>
    <property type="evidence" value="ECO:0007669"/>
    <property type="project" value="Ensembl"/>
</dbReference>
<dbReference type="GO" id="GO:0016020">
    <property type="term" value="C:membrane"/>
    <property type="evidence" value="ECO:0007669"/>
    <property type="project" value="InterPro"/>
</dbReference>
<dbReference type="Ensembl" id="ENSAMXT00000054126.1">
    <property type="protein sequence ID" value="ENSAMXP00000040217.1"/>
    <property type="gene ID" value="ENSAMXG00000009508.2"/>
</dbReference>
<dbReference type="GO" id="GO:0060841">
    <property type="term" value="P:venous blood vessel development"/>
    <property type="evidence" value="ECO:0007669"/>
    <property type="project" value="Ensembl"/>
</dbReference>
<dbReference type="Gene3D" id="2.10.160.10">
    <property type="entry name" value="Vascular endothelial growth factor, heparin-binding domain"/>
    <property type="match status" value="1"/>
</dbReference>
<evidence type="ECO:0000259" key="11">
    <source>
        <dbReference type="PROSITE" id="PS50278"/>
    </source>
</evidence>
<dbReference type="GO" id="GO:0051897">
    <property type="term" value="P:positive regulation of phosphatidylinositol 3-kinase/protein kinase B signal transduction"/>
    <property type="evidence" value="ECO:0007669"/>
    <property type="project" value="Ensembl"/>
</dbReference>
<dbReference type="FunFam" id="2.10.160.10:FF:000001">
    <property type="entry name" value="Vascular endothelial growth factor A"/>
    <property type="match status" value="1"/>
</dbReference>
<dbReference type="GO" id="GO:0048010">
    <property type="term" value="P:vascular endothelial growth factor receptor signaling pathway"/>
    <property type="evidence" value="ECO:0007669"/>
    <property type="project" value="Ensembl"/>
</dbReference>
<keyword evidence="2" id="KW-0217">Developmental protein</keyword>
<dbReference type="InterPro" id="IPR000072">
    <property type="entry name" value="PDGF/VEGF_dom"/>
</dbReference>
<dbReference type="GO" id="GO:0060754">
    <property type="term" value="P:positive regulation of mast cell chemotaxis"/>
    <property type="evidence" value="ECO:0007669"/>
    <property type="project" value="TreeGrafter"/>
</dbReference>
<dbReference type="GO" id="GO:0030878">
    <property type="term" value="P:thyroid gland development"/>
    <property type="evidence" value="ECO:0007669"/>
    <property type="project" value="Ensembl"/>
</dbReference>
<dbReference type="GO" id="GO:0003319">
    <property type="term" value="P:cardioblast migration to the midline involved in heart rudiment formation"/>
    <property type="evidence" value="ECO:0007669"/>
    <property type="project" value="Ensembl"/>
</dbReference>
<dbReference type="GO" id="GO:0001938">
    <property type="term" value="P:positive regulation of endothelial cell proliferation"/>
    <property type="evidence" value="ECO:0007669"/>
    <property type="project" value="TreeGrafter"/>
</dbReference>
<dbReference type="CDD" id="cd00135">
    <property type="entry name" value="PDGF"/>
    <property type="match status" value="1"/>
</dbReference>
<evidence type="ECO:0000256" key="6">
    <source>
        <dbReference type="ARBA" id="ARBA00023157"/>
    </source>
</evidence>
<evidence type="ECO:0000256" key="3">
    <source>
        <dbReference type="ARBA" id="ARBA00022657"/>
    </source>
</evidence>
<feature type="domain" description="Platelet-derived growth factor (PDGF) family profile" evidence="11">
    <location>
        <begin position="37"/>
        <end position="133"/>
    </location>
</feature>
<dbReference type="GO" id="GO:0008045">
    <property type="term" value="P:motor neuron axon guidance"/>
    <property type="evidence" value="ECO:0007669"/>
    <property type="project" value="Ensembl"/>
</dbReference>
<evidence type="ECO:0000256" key="2">
    <source>
        <dbReference type="ARBA" id="ARBA00022473"/>
    </source>
</evidence>
<dbReference type="AlphaFoldDB" id="A0A3B1JCW2"/>
<dbReference type="PANTHER" id="PTHR12025">
    <property type="entry name" value="VASCULAR ENDOTHELIAL GROWTH FACTOR"/>
    <property type="match status" value="1"/>
</dbReference>
<comment type="similarity">
    <text evidence="1 9">Belongs to the PDGF/VEGF growth factor family.</text>
</comment>
<dbReference type="GO" id="GO:0035479">
    <property type="term" value="P:angioblast cell migration from lateral mesoderm to midline"/>
    <property type="evidence" value="ECO:0007669"/>
    <property type="project" value="Ensembl"/>
</dbReference>
<dbReference type="GO" id="GO:0022009">
    <property type="term" value="P:central nervous system vasculogenesis"/>
    <property type="evidence" value="ECO:0007669"/>
    <property type="project" value="Ensembl"/>
</dbReference>
<dbReference type="Pfam" id="PF00341">
    <property type="entry name" value="PDGF"/>
    <property type="match status" value="1"/>
</dbReference>
<dbReference type="GO" id="GO:0048844">
    <property type="term" value="P:artery morphogenesis"/>
    <property type="evidence" value="ECO:0007669"/>
    <property type="project" value="Ensembl"/>
</dbReference>
<evidence type="ECO:0000256" key="10">
    <source>
        <dbReference type="SAM" id="SignalP"/>
    </source>
</evidence>
<feature type="signal peptide" evidence="10">
    <location>
        <begin position="1"/>
        <end position="23"/>
    </location>
</feature>
<reference evidence="12" key="4">
    <citation type="submission" date="2025-09" db="UniProtKB">
        <authorList>
            <consortium name="Ensembl"/>
        </authorList>
    </citation>
    <scope>IDENTIFICATION</scope>
</reference>
<keyword evidence="6" id="KW-1015">Disulfide bond</keyword>
<dbReference type="InterPro" id="IPR036841">
    <property type="entry name" value="VEGF_C_sf"/>
</dbReference>
<dbReference type="GO" id="GO:0050930">
    <property type="term" value="P:induction of positive chemotaxis"/>
    <property type="evidence" value="ECO:0007669"/>
    <property type="project" value="TreeGrafter"/>
</dbReference>
<proteinExistence type="inferred from homology"/>
<sequence length="265" mass="30069">MNFGVYSLHLVLAALLHASALKAAHIPPKDGGKSKNEVVPFMDVYTKSQCNTREVLVDILQEYPDDIESTYIPSCVVLNRCAGCCNDEALECGPKETQTVTMEVLRVRQGFAQHKYQLNFTEHTKCECRPKQELKTKKENRCEPCSERRKRLFVQDPLTCTCSCKFTQLHCKSRQLELNERTCRFVLRTFLTSGTAERCASVSSSSRCLSYHSLLKLLWRVCVCPCACLVLSCPFVLLCMPITCSFGLFVRFVLFSPYRVHVGVI</sequence>
<dbReference type="SUPFAM" id="SSF57593">
    <property type="entry name" value="Heparin-binding domain from vascular endothelial growth factor"/>
    <property type="match status" value="1"/>
</dbReference>
<keyword evidence="4" id="KW-0221">Differentiation</keyword>
<dbReference type="GO" id="GO:0005172">
    <property type="term" value="F:vascular endothelial growth factor receptor binding"/>
    <property type="evidence" value="ECO:0007669"/>
    <property type="project" value="TreeGrafter"/>
</dbReference>
<dbReference type="PROSITE" id="PS50278">
    <property type="entry name" value="PDGF_2"/>
    <property type="match status" value="1"/>
</dbReference>
<keyword evidence="10" id="KW-0732">Signal</keyword>
<evidence type="ECO:0000313" key="13">
    <source>
        <dbReference type="Proteomes" id="UP000018467"/>
    </source>
</evidence>
<dbReference type="GO" id="GO:0005615">
    <property type="term" value="C:extracellular space"/>
    <property type="evidence" value="ECO:0007669"/>
    <property type="project" value="TreeGrafter"/>
</dbReference>
<protein>
    <submittedName>
        <fullName evidence="12">Vascular endothelial growth factor Aa</fullName>
    </submittedName>
</protein>
<dbReference type="GO" id="GO:0002043">
    <property type="term" value="P:blood vessel endothelial cell proliferation involved in sprouting angiogenesis"/>
    <property type="evidence" value="ECO:0007669"/>
    <property type="project" value="Ensembl"/>
</dbReference>
<reference evidence="13" key="1">
    <citation type="submission" date="2013-03" db="EMBL/GenBank/DDBJ databases">
        <authorList>
            <person name="Jeffery W."/>
            <person name="Warren W."/>
            <person name="Wilson R.K."/>
        </authorList>
    </citation>
    <scope>NUCLEOTIDE SEQUENCE</scope>
    <source>
        <strain evidence="13">female</strain>
    </source>
</reference>
<dbReference type="Bgee" id="ENSAMXG00000009508">
    <property type="expression patterns" value="Expressed in mesonephros and 14 other cell types or tissues"/>
</dbReference>
<dbReference type="GO" id="GO:0008016">
    <property type="term" value="P:regulation of heart contraction"/>
    <property type="evidence" value="ECO:0007669"/>
    <property type="project" value="Ensembl"/>
</dbReference>
<dbReference type="InterPro" id="IPR050507">
    <property type="entry name" value="PDGF/VEGF_growth_factor"/>
</dbReference>
<dbReference type="Proteomes" id="UP000018467">
    <property type="component" value="Unassembled WGS sequence"/>
</dbReference>
<dbReference type="GO" id="GO:0035907">
    <property type="term" value="P:dorsal aorta development"/>
    <property type="evidence" value="ECO:0007669"/>
    <property type="project" value="Ensembl"/>
</dbReference>
<dbReference type="InParanoid" id="A0A3B1JCW2"/>
<dbReference type="STRING" id="7994.ENSAMXP00000040217"/>
<evidence type="ECO:0000256" key="9">
    <source>
        <dbReference type="RuleBase" id="RU003818"/>
    </source>
</evidence>
<reference evidence="12" key="3">
    <citation type="submission" date="2025-08" db="UniProtKB">
        <authorList>
            <consortium name="Ensembl"/>
        </authorList>
    </citation>
    <scope>IDENTIFICATION</scope>
</reference>
<dbReference type="InterPro" id="IPR023581">
    <property type="entry name" value="PD_growth_factor_CS"/>
</dbReference>
<accession>A0A3B1JCW2</accession>
<dbReference type="GO" id="GO:0009749">
    <property type="term" value="P:response to glucose"/>
    <property type="evidence" value="ECO:0007669"/>
    <property type="project" value="Ensembl"/>
</dbReference>
<dbReference type="GO" id="GO:0001666">
    <property type="term" value="P:response to hypoxia"/>
    <property type="evidence" value="ECO:0007669"/>
    <property type="project" value="TreeGrafter"/>
</dbReference>
<organism evidence="12 13">
    <name type="scientific">Astyanax mexicanus</name>
    <name type="common">Blind cave fish</name>
    <name type="synonym">Astyanax fasciatus mexicanus</name>
    <dbReference type="NCBI Taxonomy" id="7994"/>
    <lineage>
        <taxon>Eukaryota</taxon>
        <taxon>Metazoa</taxon>
        <taxon>Chordata</taxon>
        <taxon>Craniata</taxon>
        <taxon>Vertebrata</taxon>
        <taxon>Euteleostomi</taxon>
        <taxon>Actinopterygii</taxon>
        <taxon>Neopterygii</taxon>
        <taxon>Teleostei</taxon>
        <taxon>Ostariophysi</taxon>
        <taxon>Characiformes</taxon>
        <taxon>Characoidei</taxon>
        <taxon>Acestrorhamphidae</taxon>
        <taxon>Acestrorhamphinae</taxon>
        <taxon>Astyanax</taxon>
    </lineage>
</organism>
<feature type="chain" id="PRO_5017381353" evidence="10">
    <location>
        <begin position="24"/>
        <end position="265"/>
    </location>
</feature>